<dbReference type="RefSeq" id="WP_284339604.1">
    <property type="nucleotide sequence ID" value="NZ_BSNS01000007.1"/>
</dbReference>
<comment type="caution">
    <text evidence="2">The sequence shown here is derived from an EMBL/GenBank/DDBJ whole genome shotgun (WGS) entry which is preliminary data.</text>
</comment>
<organism evidence="2 3">
    <name type="scientific">Devosia nitrariae</name>
    <dbReference type="NCBI Taxonomy" id="2071872"/>
    <lineage>
        <taxon>Bacteria</taxon>
        <taxon>Pseudomonadati</taxon>
        <taxon>Pseudomonadota</taxon>
        <taxon>Alphaproteobacteria</taxon>
        <taxon>Hyphomicrobiales</taxon>
        <taxon>Devosiaceae</taxon>
        <taxon>Devosia</taxon>
    </lineage>
</organism>
<dbReference type="PANTHER" id="PTHR48094">
    <property type="entry name" value="PROTEIN/NUCLEIC ACID DEGLYCASE DJ-1-RELATED"/>
    <property type="match status" value="1"/>
</dbReference>
<dbReference type="Proteomes" id="UP001156691">
    <property type="component" value="Unassembled WGS sequence"/>
</dbReference>
<gene>
    <name evidence="2" type="ORF">GCM10010862_14290</name>
</gene>
<dbReference type="CDD" id="cd03140">
    <property type="entry name" value="GATase1_PfpI_3"/>
    <property type="match status" value="1"/>
</dbReference>
<dbReference type="InterPro" id="IPR002818">
    <property type="entry name" value="DJ-1/PfpI"/>
</dbReference>
<feature type="domain" description="DJ-1/PfpI" evidence="1">
    <location>
        <begin position="7"/>
        <end position="166"/>
    </location>
</feature>
<reference evidence="3" key="1">
    <citation type="journal article" date="2019" name="Int. J. Syst. Evol. Microbiol.">
        <title>The Global Catalogue of Microorganisms (GCM) 10K type strain sequencing project: providing services to taxonomists for standard genome sequencing and annotation.</title>
        <authorList>
            <consortium name="The Broad Institute Genomics Platform"/>
            <consortium name="The Broad Institute Genome Sequencing Center for Infectious Disease"/>
            <person name="Wu L."/>
            <person name="Ma J."/>
        </authorList>
    </citation>
    <scope>NUCLEOTIDE SEQUENCE [LARGE SCALE GENOMIC DNA]</scope>
    <source>
        <strain evidence="3">NBRC 112416</strain>
    </source>
</reference>
<evidence type="ECO:0000313" key="3">
    <source>
        <dbReference type="Proteomes" id="UP001156691"/>
    </source>
</evidence>
<proteinExistence type="predicted"/>
<keyword evidence="3" id="KW-1185">Reference proteome</keyword>
<dbReference type="Gene3D" id="3.40.50.880">
    <property type="match status" value="1"/>
</dbReference>
<evidence type="ECO:0000313" key="2">
    <source>
        <dbReference type="EMBL" id="GLQ54170.1"/>
    </source>
</evidence>
<name>A0ABQ5W267_9HYPH</name>
<dbReference type="InterPro" id="IPR050325">
    <property type="entry name" value="Prot/Nucl_acid_deglycase"/>
</dbReference>
<evidence type="ECO:0000259" key="1">
    <source>
        <dbReference type="Pfam" id="PF01965"/>
    </source>
</evidence>
<dbReference type="Pfam" id="PF01965">
    <property type="entry name" value="DJ-1_PfpI"/>
    <property type="match status" value="1"/>
</dbReference>
<keyword evidence="2" id="KW-0315">Glutamine amidotransferase</keyword>
<protein>
    <submittedName>
        <fullName evidence="2">Glutamine amidotransferase</fullName>
    </submittedName>
</protein>
<dbReference type="InterPro" id="IPR029062">
    <property type="entry name" value="Class_I_gatase-like"/>
</dbReference>
<dbReference type="PANTHER" id="PTHR48094:SF19">
    <property type="entry name" value="DJ-1_PFPI DOMAIN-CONTAINING PROTEIN"/>
    <property type="match status" value="1"/>
</dbReference>
<sequence>MTTFVTILTNDYADWETALLNAVAKGYYGVETHFATPGGMPVTSAGGLRVTPDMAIEDIDLETVDVLLVNGGTAWAVPGAPDISKLAQDAVAAGKIVGGICDGTLALARTGVLDGVRHTSNSPENLPPSGYKGESLYEDVPHAVTDGRIVTAPGTAPVSFMAAILDQLGLKDANLDFYLGMHAAEHKAIRPAA</sequence>
<dbReference type="SUPFAM" id="SSF52317">
    <property type="entry name" value="Class I glutamine amidotransferase-like"/>
    <property type="match status" value="1"/>
</dbReference>
<dbReference type="EMBL" id="BSNS01000007">
    <property type="protein sequence ID" value="GLQ54170.1"/>
    <property type="molecule type" value="Genomic_DNA"/>
</dbReference>
<accession>A0ABQ5W267</accession>